<dbReference type="PANTHER" id="PTHR42648:SF28">
    <property type="entry name" value="TRANSPOSON-ENCODED PROTEIN WITH RIBONUCLEASE H-LIKE AND RETROVIRUS ZINC FINGER-LIKE DOMAINS"/>
    <property type="match status" value="1"/>
</dbReference>
<organism evidence="2">
    <name type="scientific">Albugo laibachii Nc14</name>
    <dbReference type="NCBI Taxonomy" id="890382"/>
    <lineage>
        <taxon>Eukaryota</taxon>
        <taxon>Sar</taxon>
        <taxon>Stramenopiles</taxon>
        <taxon>Oomycota</taxon>
        <taxon>Peronosporomycetes</taxon>
        <taxon>Albuginales</taxon>
        <taxon>Albuginaceae</taxon>
        <taxon>Albugo</taxon>
    </lineage>
</organism>
<accession>F0X1C7</accession>
<dbReference type="PANTHER" id="PTHR42648">
    <property type="entry name" value="TRANSPOSASE, PUTATIVE-RELATED"/>
    <property type="match status" value="1"/>
</dbReference>
<sequence length="367" mass="41584">MEMTLGNNVLFRVETYGSDFVAKLRANKRTDVTKRFSNMLMSVATEDVQIDVQEGTLHHFHARLGHLAYDSIEKLAKDPRSGIKITDHTRPNCLTCAEGKPTKAKQAQKDTGQHAPIDRVGGTIVQTTSGYLPLERKMQQQKYLGIFSFDRNVDLFCKETGVRRQVTEAGSPASNGKTERMNRTIFNMIRCMIFCSGVPLMHWSKAAEYATYILNRSPTRSNPGRVSPIESLTKKQTSVSDIVVFGSPCMAWRDPKKKSLERHAEKALIPGKNDETKGYKVLLLKDRVVTSTRHVSNIETLNDEANKNIVQALVDAEEDELKHLAWERATREQSNKFSKEKCVKKEHNTCKENDEISERVVPRKSCR</sequence>
<dbReference type="HOGENOM" id="CLU_755260_0_0_1"/>
<dbReference type="Gene3D" id="3.30.420.10">
    <property type="entry name" value="Ribonuclease H-like superfamily/Ribonuclease H"/>
    <property type="match status" value="1"/>
</dbReference>
<dbReference type="PROSITE" id="PS50994">
    <property type="entry name" value="INTEGRASE"/>
    <property type="match status" value="1"/>
</dbReference>
<reference evidence="2" key="2">
    <citation type="submission" date="2011-02" db="EMBL/GenBank/DDBJ databases">
        <authorList>
            <person name="MacLean D."/>
        </authorList>
    </citation>
    <scope>NUCLEOTIDE SEQUENCE</scope>
</reference>
<dbReference type="EMBL" id="FR824612">
    <property type="protein sequence ID" value="CCA27604.1"/>
    <property type="molecule type" value="Genomic_DNA"/>
</dbReference>
<reference evidence="2" key="1">
    <citation type="journal article" date="2011" name="PLoS Biol.">
        <title>Gene gain and loss during evolution of obligate parasitism in the white rust pathogen of Arabidopsis thaliana.</title>
        <authorList>
            <person name="Kemen E."/>
            <person name="Gardiner A."/>
            <person name="Schultz-Larsen T."/>
            <person name="Kemen A.C."/>
            <person name="Balmuth A.L."/>
            <person name="Robert-Seilaniantz A."/>
            <person name="Bailey K."/>
            <person name="Holub E."/>
            <person name="Studholme D.J."/>
            <person name="Maclean D."/>
            <person name="Jones J.D."/>
        </authorList>
    </citation>
    <scope>NUCLEOTIDE SEQUENCE</scope>
</reference>
<dbReference type="InterPro" id="IPR012337">
    <property type="entry name" value="RNaseH-like_sf"/>
</dbReference>
<name>F0X1C7_9STRA</name>
<proteinExistence type="predicted"/>
<gene>
    <name evidence="2" type="primary">AlNc14C598G12219</name>
    <name evidence="2" type="ORF">ALNC14_137480</name>
</gene>
<dbReference type="InterPro" id="IPR039537">
    <property type="entry name" value="Retrotran_Ty1/copia-like"/>
</dbReference>
<dbReference type="AlphaFoldDB" id="F0X1C7"/>
<evidence type="ECO:0000313" key="2">
    <source>
        <dbReference type="EMBL" id="CCA27604.1"/>
    </source>
</evidence>
<dbReference type="InterPro" id="IPR001584">
    <property type="entry name" value="Integrase_cat-core"/>
</dbReference>
<evidence type="ECO:0000259" key="1">
    <source>
        <dbReference type="PROSITE" id="PS50994"/>
    </source>
</evidence>
<protein>
    <submittedName>
        <fullName evidence="2">Putative retroelement pol polyprotein</fullName>
    </submittedName>
</protein>
<feature type="domain" description="Integrase catalytic" evidence="1">
    <location>
        <begin position="147"/>
        <end position="236"/>
    </location>
</feature>
<dbReference type="GO" id="GO:0003676">
    <property type="term" value="F:nucleic acid binding"/>
    <property type="evidence" value="ECO:0007669"/>
    <property type="project" value="InterPro"/>
</dbReference>
<dbReference type="InterPro" id="IPR036397">
    <property type="entry name" value="RNaseH_sf"/>
</dbReference>
<dbReference type="GO" id="GO:0015074">
    <property type="term" value="P:DNA integration"/>
    <property type="evidence" value="ECO:0007669"/>
    <property type="project" value="InterPro"/>
</dbReference>
<dbReference type="SUPFAM" id="SSF53098">
    <property type="entry name" value="Ribonuclease H-like"/>
    <property type="match status" value="1"/>
</dbReference>